<reference evidence="2" key="1">
    <citation type="submission" date="2022-08" db="EMBL/GenBank/DDBJ databases">
        <title>Complete Genome Sequences of 2 Bosea sp. soil isolates.</title>
        <authorList>
            <person name="Alvarez Arevalo M."/>
            <person name="Sterndorff E.B."/>
            <person name="Faurdal D."/>
            <person name="Joergensen T.S."/>
            <person name="Weber T."/>
        </authorList>
    </citation>
    <scope>NUCLEOTIDE SEQUENCE</scope>
    <source>
        <strain evidence="2">NBC_00436</strain>
    </source>
</reference>
<name>A0A9E7ZZ99_9HYPH</name>
<dbReference type="EMBL" id="CP102774">
    <property type="protein sequence ID" value="UZF88681.1"/>
    <property type="molecule type" value="Genomic_DNA"/>
</dbReference>
<proteinExistence type="predicted"/>
<organism evidence="2">
    <name type="scientific">Bosea sp. NBC_00436</name>
    <dbReference type="NCBI Taxonomy" id="2969620"/>
    <lineage>
        <taxon>Bacteria</taxon>
        <taxon>Pseudomonadati</taxon>
        <taxon>Pseudomonadota</taxon>
        <taxon>Alphaproteobacteria</taxon>
        <taxon>Hyphomicrobiales</taxon>
        <taxon>Boseaceae</taxon>
        <taxon>Bosea</taxon>
    </lineage>
</organism>
<keyword evidence="1" id="KW-1133">Transmembrane helix</keyword>
<protein>
    <submittedName>
        <fullName evidence="2">Uncharacterized protein</fullName>
    </submittedName>
</protein>
<gene>
    <name evidence="2" type="ORF">NWE54_07790</name>
</gene>
<evidence type="ECO:0000313" key="2">
    <source>
        <dbReference type="EMBL" id="UZF88681.1"/>
    </source>
</evidence>
<sequence>MKHSDRFWRSRAAAKEPATEIRFRLMLELALAAFIIVSAFRLHDILRPMLH</sequence>
<dbReference type="AlphaFoldDB" id="A0A9E7ZZ99"/>
<keyword evidence="1" id="KW-0812">Transmembrane</keyword>
<evidence type="ECO:0000256" key="1">
    <source>
        <dbReference type="SAM" id="Phobius"/>
    </source>
</evidence>
<feature type="transmembrane region" description="Helical" evidence="1">
    <location>
        <begin position="21"/>
        <end position="42"/>
    </location>
</feature>
<keyword evidence="1" id="KW-0472">Membrane</keyword>
<accession>A0A9E7ZZ99</accession>